<proteinExistence type="predicted"/>
<evidence type="ECO:0000313" key="2">
    <source>
        <dbReference type="Proteomes" id="UP001198983"/>
    </source>
</evidence>
<accession>A0AAX2ZDA8</accession>
<dbReference type="KEGG" id="tem:JW646_16480"/>
<reference evidence="1 2" key="1">
    <citation type="journal article" date="2023" name="Int. J. Syst. Evol. Microbiol.">
        <title>Terrisporobacter hibernicus sp. nov., isolated from bovine faeces in Northern Ireland.</title>
        <authorList>
            <person name="Mitchell M."/>
            <person name="Nguyen S.V."/>
            <person name="Connor M."/>
            <person name="Fairley D.J."/>
            <person name="Donoghue O."/>
            <person name="Marshall H."/>
            <person name="Koolman L."/>
            <person name="McMullan G."/>
            <person name="Schaffer K.E."/>
            <person name="McGrath J.W."/>
            <person name="Fanning S."/>
        </authorList>
    </citation>
    <scope>NUCLEOTIDE SEQUENCE [LARGE SCALE GENOMIC DNA]</scope>
    <source>
        <strain evidence="1 2">MCA3</strain>
    </source>
</reference>
<name>A0AAX2ZDA8_9FIRM</name>
<dbReference type="RefSeq" id="WP_228415690.1">
    <property type="nucleotide sequence ID" value="NZ_CP081135.1"/>
</dbReference>
<protein>
    <submittedName>
        <fullName evidence="1">Uncharacterized protein</fullName>
    </submittedName>
</protein>
<evidence type="ECO:0000313" key="1">
    <source>
        <dbReference type="EMBL" id="UEL47208.1"/>
    </source>
</evidence>
<dbReference type="AlphaFoldDB" id="A0AAX2ZDA8"/>
<sequence>MKLKKLITIVLSLGISIGCVVPAYANILTKSVKYLYEGKTYYYDIDGIKGKDKIKITENKGNSRIYINDKCMKLSDYYNVELYDINRNDKSMEFVLTNNCFAGSDNRILKFKNSKCVVNKSIGKYIDLEKYDNVSGVAYYNTEFSDTNKFDYFKKSTGYEFYPYMRILVNGYSVKTSTTYTVNNKDRKIKFKAKKDLKAYDTISCKQSNWTIGKGCSINIVNLYIKDGKYYIKFRIWTDTIEDSNGVSHPYNKYDYGYMKVGSTRIFVR</sequence>
<gene>
    <name evidence="1" type="ORF">JW646_16480</name>
</gene>
<organism evidence="1 2">
    <name type="scientific">Terrisporobacter hibernicus</name>
    <dbReference type="NCBI Taxonomy" id="2813371"/>
    <lineage>
        <taxon>Bacteria</taxon>
        <taxon>Bacillati</taxon>
        <taxon>Bacillota</taxon>
        <taxon>Clostridia</taxon>
        <taxon>Peptostreptococcales</taxon>
        <taxon>Peptostreptococcaceae</taxon>
        <taxon>Terrisporobacter</taxon>
    </lineage>
</organism>
<dbReference type="EMBL" id="CP081135">
    <property type="protein sequence ID" value="UEL47208.1"/>
    <property type="molecule type" value="Genomic_DNA"/>
</dbReference>
<keyword evidence="2" id="KW-1185">Reference proteome</keyword>
<dbReference type="Proteomes" id="UP001198983">
    <property type="component" value="Chromosome"/>
</dbReference>
<dbReference type="PROSITE" id="PS51257">
    <property type="entry name" value="PROKAR_LIPOPROTEIN"/>
    <property type="match status" value="1"/>
</dbReference>